<gene>
    <name evidence="3" type="ORF">DFH08DRAFT_819981</name>
</gene>
<feature type="compositionally biased region" description="Basic residues" evidence="2">
    <location>
        <begin position="140"/>
        <end position="154"/>
    </location>
</feature>
<dbReference type="Proteomes" id="UP001218218">
    <property type="component" value="Unassembled WGS sequence"/>
</dbReference>
<feature type="region of interest" description="Disordered" evidence="2">
    <location>
        <begin position="109"/>
        <end position="162"/>
    </location>
</feature>
<reference evidence="3" key="1">
    <citation type="submission" date="2023-03" db="EMBL/GenBank/DDBJ databases">
        <title>Massive genome expansion in bonnet fungi (Mycena s.s.) driven by repeated elements and novel gene families across ecological guilds.</title>
        <authorList>
            <consortium name="Lawrence Berkeley National Laboratory"/>
            <person name="Harder C.B."/>
            <person name="Miyauchi S."/>
            <person name="Viragh M."/>
            <person name="Kuo A."/>
            <person name="Thoen E."/>
            <person name="Andreopoulos B."/>
            <person name="Lu D."/>
            <person name="Skrede I."/>
            <person name="Drula E."/>
            <person name="Henrissat B."/>
            <person name="Morin E."/>
            <person name="Kohler A."/>
            <person name="Barry K."/>
            <person name="LaButti K."/>
            <person name="Morin E."/>
            <person name="Salamov A."/>
            <person name="Lipzen A."/>
            <person name="Mereny Z."/>
            <person name="Hegedus B."/>
            <person name="Baldrian P."/>
            <person name="Stursova M."/>
            <person name="Weitz H."/>
            <person name="Taylor A."/>
            <person name="Grigoriev I.V."/>
            <person name="Nagy L.G."/>
            <person name="Martin F."/>
            <person name="Kauserud H."/>
        </authorList>
    </citation>
    <scope>NUCLEOTIDE SEQUENCE</scope>
    <source>
        <strain evidence="3">CBHHK002</strain>
    </source>
</reference>
<feature type="compositionally biased region" description="Polar residues" evidence="2">
    <location>
        <begin position="1"/>
        <end position="13"/>
    </location>
</feature>
<dbReference type="EMBL" id="JARIHO010000058">
    <property type="protein sequence ID" value="KAJ7318377.1"/>
    <property type="molecule type" value="Genomic_DNA"/>
</dbReference>
<keyword evidence="1" id="KW-0175">Coiled coil</keyword>
<evidence type="ECO:0000313" key="4">
    <source>
        <dbReference type="Proteomes" id="UP001218218"/>
    </source>
</evidence>
<evidence type="ECO:0000313" key="3">
    <source>
        <dbReference type="EMBL" id="KAJ7318377.1"/>
    </source>
</evidence>
<sequence>MSQQSQQSRNTHISPPDVGNRRDAGGNHRGDFVGGIGYLRDLIELEGEVEAEVAVADANLHTAQDDMAEAMSRHDQVVELRQRFEWGSIHSMDYVNVVDLLCSVESPDADNVPDKMLESGDESEGGEGSQGSEAPEEVGKKRKRKGKSKAAPKKPRVDCEEQDDSSKACDRCKEHLILCILLQGKTACDACHLVHTKCSLQLQSRTRLPQKKASHVAQAFMELGWVGAVVHWPVSQVSSRRCQVDSRTGEIVPEEIPQFEEMQHGLVNTQHHLRELKRNEVEHKRLDEERRRRRQRRREEKAAQAAGTEPEWAGELQRGKGSGRASRPASCSARPARSCSRTGVALLVPVIPVVSPVDDMSLIRMTVKKEEDEEANLAAAMALKNCGLERAVQKLERKEQIAREEAEKKEKEQATIDAEIQKLMAKKAELEAPVEPKKEPVEEMPRFRVHPASTWWMGIW</sequence>
<keyword evidence="4" id="KW-1185">Reference proteome</keyword>
<dbReference type="AlphaFoldDB" id="A0AAD6ZE95"/>
<evidence type="ECO:0000256" key="2">
    <source>
        <dbReference type="SAM" id="MobiDB-lite"/>
    </source>
</evidence>
<protein>
    <submittedName>
        <fullName evidence="3">Uncharacterized protein</fullName>
    </submittedName>
</protein>
<comment type="caution">
    <text evidence="3">The sequence shown here is derived from an EMBL/GenBank/DDBJ whole genome shotgun (WGS) entry which is preliminary data.</text>
</comment>
<feature type="compositionally biased region" description="Low complexity" evidence="2">
    <location>
        <begin position="323"/>
        <end position="338"/>
    </location>
</feature>
<evidence type="ECO:0000256" key="1">
    <source>
        <dbReference type="SAM" id="Coils"/>
    </source>
</evidence>
<feature type="coiled-coil region" evidence="1">
    <location>
        <begin position="388"/>
        <end position="426"/>
    </location>
</feature>
<proteinExistence type="predicted"/>
<feature type="compositionally biased region" description="Basic and acidic residues" evidence="2">
    <location>
        <begin position="19"/>
        <end position="28"/>
    </location>
</feature>
<accession>A0AAD6ZE95</accession>
<feature type="region of interest" description="Disordered" evidence="2">
    <location>
        <begin position="287"/>
        <end position="338"/>
    </location>
</feature>
<organism evidence="3 4">
    <name type="scientific">Mycena albidolilacea</name>
    <dbReference type="NCBI Taxonomy" id="1033008"/>
    <lineage>
        <taxon>Eukaryota</taxon>
        <taxon>Fungi</taxon>
        <taxon>Dikarya</taxon>
        <taxon>Basidiomycota</taxon>
        <taxon>Agaricomycotina</taxon>
        <taxon>Agaricomycetes</taxon>
        <taxon>Agaricomycetidae</taxon>
        <taxon>Agaricales</taxon>
        <taxon>Marasmiineae</taxon>
        <taxon>Mycenaceae</taxon>
        <taxon>Mycena</taxon>
    </lineage>
</organism>
<name>A0AAD6ZE95_9AGAR</name>
<feature type="region of interest" description="Disordered" evidence="2">
    <location>
        <begin position="1"/>
        <end position="28"/>
    </location>
</feature>